<feature type="transmembrane region" description="Helical" evidence="9">
    <location>
        <begin position="160"/>
        <end position="185"/>
    </location>
</feature>
<evidence type="ECO:0000256" key="3">
    <source>
        <dbReference type="ARBA" id="ARBA00022519"/>
    </source>
</evidence>
<dbReference type="RefSeq" id="WP_317625648.1">
    <property type="nucleotide sequence ID" value="NZ_JANFFA010000002.1"/>
</dbReference>
<keyword evidence="5 9" id="KW-1133">Transmembrane helix</keyword>
<gene>
    <name evidence="11" type="ORF">NOI20_07890</name>
</gene>
<feature type="transmembrane region" description="Helical" evidence="9">
    <location>
        <begin position="327"/>
        <end position="348"/>
    </location>
</feature>
<feature type="domain" description="TRAP C4-dicarboxylate transport system permease DctM subunit" evidence="10">
    <location>
        <begin position="10"/>
        <end position="186"/>
    </location>
</feature>
<dbReference type="AlphaFoldDB" id="A0AAJ1X4Z0"/>
<feature type="transmembrane region" description="Helical" evidence="9">
    <location>
        <begin position="226"/>
        <end position="248"/>
    </location>
</feature>
<evidence type="ECO:0000256" key="4">
    <source>
        <dbReference type="ARBA" id="ARBA00022692"/>
    </source>
</evidence>
<evidence type="ECO:0000256" key="1">
    <source>
        <dbReference type="ARBA" id="ARBA00004429"/>
    </source>
</evidence>
<evidence type="ECO:0000256" key="9">
    <source>
        <dbReference type="SAM" id="Phobius"/>
    </source>
</evidence>
<accession>A0AAJ1X4Z0</accession>
<dbReference type="GO" id="GO:0022857">
    <property type="term" value="F:transmembrane transporter activity"/>
    <property type="evidence" value="ECO:0007669"/>
    <property type="project" value="UniProtKB-UniRule"/>
</dbReference>
<feature type="transmembrane region" description="Helical" evidence="9">
    <location>
        <begin position="28"/>
        <end position="46"/>
    </location>
</feature>
<evidence type="ECO:0000256" key="8">
    <source>
        <dbReference type="SAM" id="Coils"/>
    </source>
</evidence>
<feature type="transmembrane region" description="Helical" evidence="9">
    <location>
        <begin position="117"/>
        <end position="148"/>
    </location>
</feature>
<evidence type="ECO:0000256" key="5">
    <source>
        <dbReference type="ARBA" id="ARBA00022989"/>
    </source>
</evidence>
<feature type="domain" description="TRAP C4-dicarboxylate transport system permease DctM subunit" evidence="10">
    <location>
        <begin position="364"/>
        <end position="545"/>
    </location>
</feature>
<keyword evidence="8" id="KW-0175">Coiled coil</keyword>
<dbReference type="GO" id="GO:0005886">
    <property type="term" value="C:plasma membrane"/>
    <property type="evidence" value="ECO:0007669"/>
    <property type="project" value="UniProtKB-SubCell"/>
</dbReference>
<dbReference type="InterPro" id="IPR004681">
    <property type="entry name" value="TRAP_DctM"/>
</dbReference>
<proteinExistence type="predicted"/>
<feature type="transmembrane region" description="Helical" evidence="9">
    <location>
        <begin position="360"/>
        <end position="381"/>
    </location>
</feature>
<evidence type="ECO:0000313" key="12">
    <source>
        <dbReference type="Proteomes" id="UP001227162"/>
    </source>
</evidence>
<evidence type="ECO:0000259" key="10">
    <source>
        <dbReference type="Pfam" id="PF06808"/>
    </source>
</evidence>
<feature type="transmembrane region" description="Helical" evidence="9">
    <location>
        <begin position="269"/>
        <end position="292"/>
    </location>
</feature>
<feature type="domain" description="TRAP C4-dicarboxylate transport system permease DctM subunit" evidence="10">
    <location>
        <begin position="217"/>
        <end position="316"/>
    </location>
</feature>
<evidence type="ECO:0000256" key="2">
    <source>
        <dbReference type="ARBA" id="ARBA00022475"/>
    </source>
</evidence>
<feature type="transmembrane region" description="Helical" evidence="9">
    <location>
        <begin position="482"/>
        <end position="510"/>
    </location>
</feature>
<keyword evidence="2" id="KW-1003">Cell membrane</keyword>
<dbReference type="EMBL" id="JANFFA010000002">
    <property type="protein sequence ID" value="MDQ2094026.1"/>
    <property type="molecule type" value="Genomic_DNA"/>
</dbReference>
<comment type="caution">
    <text evidence="11">The sequence shown here is derived from an EMBL/GenBank/DDBJ whole genome shotgun (WGS) entry which is preliminary data.</text>
</comment>
<organism evidence="11 12">
    <name type="scientific">Rhodalgimonas zhirmunskyi</name>
    <dbReference type="NCBI Taxonomy" id="2964767"/>
    <lineage>
        <taxon>Bacteria</taxon>
        <taxon>Pseudomonadati</taxon>
        <taxon>Pseudomonadota</taxon>
        <taxon>Alphaproteobacteria</taxon>
        <taxon>Rhodobacterales</taxon>
        <taxon>Roseobacteraceae</taxon>
        <taxon>Rhodalgimonas</taxon>
    </lineage>
</organism>
<keyword evidence="6 9" id="KW-0472">Membrane</keyword>
<evidence type="ECO:0000256" key="6">
    <source>
        <dbReference type="ARBA" id="ARBA00023136"/>
    </source>
</evidence>
<feature type="transmembrane region" description="Helical" evidence="9">
    <location>
        <begin position="522"/>
        <end position="544"/>
    </location>
</feature>
<evidence type="ECO:0000256" key="7">
    <source>
        <dbReference type="RuleBase" id="RU369079"/>
    </source>
</evidence>
<dbReference type="PANTHER" id="PTHR33362">
    <property type="entry name" value="SIALIC ACID TRAP TRANSPORTER PERMEASE PROTEIN SIAT-RELATED"/>
    <property type="match status" value="1"/>
</dbReference>
<dbReference type="PANTHER" id="PTHR33362:SF7">
    <property type="entry name" value="SLL1103 PROTEIN"/>
    <property type="match status" value="1"/>
</dbReference>
<evidence type="ECO:0000313" key="11">
    <source>
        <dbReference type="EMBL" id="MDQ2094026.1"/>
    </source>
</evidence>
<name>A0AAJ1X4Z0_9RHOB</name>
<dbReference type="InterPro" id="IPR010656">
    <property type="entry name" value="DctM"/>
</dbReference>
<reference evidence="11" key="1">
    <citation type="submission" date="2022-07" db="EMBL/GenBank/DDBJ databases">
        <authorList>
            <person name="Otstavnykh N."/>
            <person name="Isaeva M."/>
            <person name="Bystritskaya E."/>
        </authorList>
    </citation>
    <scope>NUCLEOTIDE SEQUENCE</scope>
    <source>
        <strain evidence="11">10Alg 79</strain>
    </source>
</reference>
<feature type="transmembrane region" description="Helical" evidence="9">
    <location>
        <begin position="298"/>
        <end position="315"/>
    </location>
</feature>
<sequence>MELYFLALLILLMAMALGSGFPVAFALPGAAILTVGAAAGAGYLFAGSTDAYFHSGGPQQWLSAGVTNLRGVYWEVERDTLIAIPLFIFMGIMLQRSKIAEDLLVTMAKLFGPVPGGLGISVVFVGALLAATTGIVGATVVAMGLISLPAMLRNNYSPSLATGTIAASGTLGQIIPPSIVLIILADQLASATDQAGTARKALYKASTGEISMPSEFAVASTSAGEMFLGAFVPGILLVLIYMAYILVFAMINPKSAPAVPSEGGFDRAFWGEVALTLVPPLALIFLVLGSIITGVATVNQAGAIGAAGALIMAGYRLPEKGSPRTFVPAMIAIVSLGIMTFALANFEMNLKSASTARDMMGIYIGVVAVVGLVVALIWSGLRVMKIENTLHGVMLETAKTTSLVFIILLGAAMLTAAFRAFGGEELVREFLNSLPGGFWTQFIIVMLVIFILGFFLDFIEIAVVVVPIVAPILLMDPGANITAVWLGVMIGLNIQTSFLTPPFGFALFYLRGVAPPSVKTVQMYKGVVAFITLQLIALGIVGAYPPLVNYLPNRVSFLSDNAPPPRNPKLQYCIEEYTAGVVADGDGPKAAIERAMQLDLGALPRSLRKDLEGSFASAEEALVSLASIATAEEAVREATQDYRPLRVEVRAIEKEIRTLEEEAEALRITTSRMRSEDQAAKRAELEAKREGMLAEVESLKATIPASWEGLHSTFAELTKAEQKARVTYRRQADGAWEAAYETNAALMATPAFVALEGELREMRAYIETAPETGSEAEDTVNALADKFGEVAGAGDVASELNSARRALREKRFDREKALKAYDDALAEYEAQKEWRAAAASLQPGVTAYLEGIKGTLGLRSQPRLDRGEALYMASCSSVHRDISLNF</sequence>
<feature type="coiled-coil region" evidence="8">
    <location>
        <begin position="642"/>
        <end position="702"/>
    </location>
</feature>
<dbReference type="Pfam" id="PF06808">
    <property type="entry name" value="DctM"/>
    <property type="match status" value="3"/>
</dbReference>
<keyword evidence="7" id="KW-0813">Transport</keyword>
<reference evidence="11" key="2">
    <citation type="submission" date="2023-04" db="EMBL/GenBank/DDBJ databases">
        <title>'Rhodoalgimonas zhirmunskyi' gen. nov., isolated from a red alga.</title>
        <authorList>
            <person name="Nedashkovskaya O.I."/>
            <person name="Otstavnykh N.Y."/>
            <person name="Bystritskaya E.P."/>
            <person name="Balabanova L.A."/>
            <person name="Isaeva M.P."/>
        </authorList>
    </citation>
    <scope>NUCLEOTIDE SEQUENCE</scope>
    <source>
        <strain evidence="11">10Alg 79</strain>
    </source>
</reference>
<keyword evidence="3 7" id="KW-0997">Cell inner membrane</keyword>
<comment type="function">
    <text evidence="7">Part of the tripartite ATP-independent periplasmic (TRAP) transport system.</text>
</comment>
<comment type="subcellular location">
    <subcellularLocation>
        <location evidence="1 7">Cell inner membrane</location>
        <topology evidence="1 7">Multi-pass membrane protein</topology>
    </subcellularLocation>
</comment>
<dbReference type="Proteomes" id="UP001227162">
    <property type="component" value="Unassembled WGS sequence"/>
</dbReference>
<keyword evidence="12" id="KW-1185">Reference proteome</keyword>
<keyword evidence="4 9" id="KW-0812">Transmembrane</keyword>
<protein>
    <submittedName>
        <fullName evidence="11">TRAP transporter large permease subunit</fullName>
    </submittedName>
</protein>
<feature type="transmembrane region" description="Helical" evidence="9">
    <location>
        <begin position="442"/>
        <end position="470"/>
    </location>
</feature>
<feature type="transmembrane region" description="Helical" evidence="9">
    <location>
        <begin position="402"/>
        <end position="422"/>
    </location>
</feature>